<dbReference type="SUPFAM" id="SSF52172">
    <property type="entry name" value="CheY-like"/>
    <property type="match status" value="1"/>
</dbReference>
<dbReference type="InterPro" id="IPR001789">
    <property type="entry name" value="Sig_transdc_resp-reg_receiver"/>
</dbReference>
<keyword evidence="2" id="KW-0902">Two-component regulatory system</keyword>
<dbReference type="Gene3D" id="3.40.50.2300">
    <property type="match status" value="1"/>
</dbReference>
<dbReference type="InterPro" id="IPR016032">
    <property type="entry name" value="Sig_transdc_resp-reg_C-effctor"/>
</dbReference>
<dbReference type="GO" id="GO:0000156">
    <property type="term" value="F:phosphorelay response regulator activity"/>
    <property type="evidence" value="ECO:0007669"/>
    <property type="project" value="TreeGrafter"/>
</dbReference>
<evidence type="ECO:0000259" key="9">
    <source>
        <dbReference type="PROSITE" id="PS51755"/>
    </source>
</evidence>
<evidence type="ECO:0000256" key="5">
    <source>
        <dbReference type="ARBA" id="ARBA00023163"/>
    </source>
</evidence>
<evidence type="ECO:0000313" key="11">
    <source>
        <dbReference type="Proteomes" id="UP000195667"/>
    </source>
</evidence>
<keyword evidence="11" id="KW-1185">Reference proteome</keyword>
<dbReference type="GO" id="GO:0005829">
    <property type="term" value="C:cytosol"/>
    <property type="evidence" value="ECO:0007669"/>
    <property type="project" value="TreeGrafter"/>
</dbReference>
<keyword evidence="1 6" id="KW-0597">Phosphoprotein</keyword>
<evidence type="ECO:0000256" key="1">
    <source>
        <dbReference type="ARBA" id="ARBA00022553"/>
    </source>
</evidence>
<dbReference type="Gene3D" id="1.10.10.10">
    <property type="entry name" value="Winged helix-like DNA-binding domain superfamily/Winged helix DNA-binding domain"/>
    <property type="match status" value="1"/>
</dbReference>
<feature type="DNA-binding region" description="OmpR/PhoB-type" evidence="7">
    <location>
        <begin position="135"/>
        <end position="234"/>
    </location>
</feature>
<dbReference type="InterPro" id="IPR011006">
    <property type="entry name" value="CheY-like_superfamily"/>
</dbReference>
<name>A0A1R4HAK6_9GAMM</name>
<evidence type="ECO:0000256" key="2">
    <source>
        <dbReference type="ARBA" id="ARBA00023012"/>
    </source>
</evidence>
<evidence type="ECO:0000259" key="8">
    <source>
        <dbReference type="PROSITE" id="PS50110"/>
    </source>
</evidence>
<evidence type="ECO:0000256" key="4">
    <source>
        <dbReference type="ARBA" id="ARBA00023125"/>
    </source>
</evidence>
<proteinExistence type="predicted"/>
<dbReference type="GO" id="GO:0006355">
    <property type="term" value="P:regulation of DNA-templated transcription"/>
    <property type="evidence" value="ECO:0007669"/>
    <property type="project" value="InterPro"/>
</dbReference>
<dbReference type="InterPro" id="IPR036388">
    <property type="entry name" value="WH-like_DNA-bd_sf"/>
</dbReference>
<dbReference type="PROSITE" id="PS51755">
    <property type="entry name" value="OMPR_PHOB"/>
    <property type="match status" value="1"/>
</dbReference>
<dbReference type="SMART" id="SM00862">
    <property type="entry name" value="Trans_reg_C"/>
    <property type="match status" value="1"/>
</dbReference>
<sequence length="258" mass="29629">MAIVHKNTTKTLLVVDNDEILQCLLYKYLTLHQFSTRFMSNGSGLPLLLAKNRIDLIVMDVLLPDKSGLYWLKWLRQYHVHIPVIIASVKANEDDRLLGLENGAKDYLMKPFQCKELLIRIENILTAHSYADNDNRYLHMGELTLDTETGTVTKGDDHVKLTQLETDILKLLYINTGSIISRDDIMGQIRGTIHNPLDRSIDIHINKLRNKIEDNPAEPTYIRTVRGKGYRLHIPEWLSTDDAIKRDNLQYAVSVLVN</sequence>
<dbReference type="Pfam" id="PF00486">
    <property type="entry name" value="Trans_reg_C"/>
    <property type="match status" value="1"/>
</dbReference>
<accession>A0A1R4HAK6</accession>
<reference evidence="11" key="1">
    <citation type="submission" date="2017-02" db="EMBL/GenBank/DDBJ databases">
        <authorList>
            <person name="Daims H."/>
        </authorList>
    </citation>
    <scope>NUCLEOTIDE SEQUENCE [LARGE SCALE GENOMIC DNA]</scope>
</reference>
<organism evidence="10 11">
    <name type="scientific">Crenothrix polyspora</name>
    <dbReference type="NCBI Taxonomy" id="360316"/>
    <lineage>
        <taxon>Bacteria</taxon>
        <taxon>Pseudomonadati</taxon>
        <taxon>Pseudomonadota</taxon>
        <taxon>Gammaproteobacteria</taxon>
        <taxon>Methylococcales</taxon>
        <taxon>Crenotrichaceae</taxon>
        <taxon>Crenothrix</taxon>
    </lineage>
</organism>
<feature type="domain" description="OmpR/PhoB-type" evidence="9">
    <location>
        <begin position="135"/>
        <end position="234"/>
    </location>
</feature>
<dbReference type="RefSeq" id="WP_087143749.1">
    <property type="nucleotide sequence ID" value="NZ_FUKI01000117.1"/>
</dbReference>
<dbReference type="InterPro" id="IPR001867">
    <property type="entry name" value="OmpR/PhoB-type_DNA-bd"/>
</dbReference>
<feature type="modified residue" description="4-aspartylphosphate" evidence="6">
    <location>
        <position position="60"/>
    </location>
</feature>
<dbReference type="SMART" id="SM00448">
    <property type="entry name" value="REC"/>
    <property type="match status" value="1"/>
</dbReference>
<dbReference type="GO" id="GO:0000976">
    <property type="term" value="F:transcription cis-regulatory region binding"/>
    <property type="evidence" value="ECO:0007669"/>
    <property type="project" value="TreeGrafter"/>
</dbReference>
<keyword evidence="4 7" id="KW-0238">DNA-binding</keyword>
<dbReference type="EMBL" id="FUKI01000117">
    <property type="protein sequence ID" value="SJM93249.1"/>
    <property type="molecule type" value="Genomic_DNA"/>
</dbReference>
<feature type="domain" description="Response regulatory" evidence="8">
    <location>
        <begin position="11"/>
        <end position="125"/>
    </location>
</feature>
<dbReference type="Proteomes" id="UP000195667">
    <property type="component" value="Unassembled WGS sequence"/>
</dbReference>
<dbReference type="CDD" id="cd00383">
    <property type="entry name" value="trans_reg_C"/>
    <property type="match status" value="1"/>
</dbReference>
<dbReference type="GO" id="GO:0032993">
    <property type="term" value="C:protein-DNA complex"/>
    <property type="evidence" value="ECO:0007669"/>
    <property type="project" value="TreeGrafter"/>
</dbReference>
<evidence type="ECO:0000256" key="3">
    <source>
        <dbReference type="ARBA" id="ARBA00023015"/>
    </source>
</evidence>
<protein>
    <submittedName>
        <fullName evidence="10">Two component transcriptional regulator, winged helix family</fullName>
    </submittedName>
</protein>
<keyword evidence="5" id="KW-0804">Transcription</keyword>
<dbReference type="PANTHER" id="PTHR48111:SF1">
    <property type="entry name" value="TWO-COMPONENT RESPONSE REGULATOR ORR33"/>
    <property type="match status" value="1"/>
</dbReference>
<dbReference type="OrthoDB" id="9802426at2"/>
<evidence type="ECO:0000256" key="6">
    <source>
        <dbReference type="PROSITE-ProRule" id="PRU00169"/>
    </source>
</evidence>
<dbReference type="PANTHER" id="PTHR48111">
    <property type="entry name" value="REGULATOR OF RPOS"/>
    <property type="match status" value="1"/>
</dbReference>
<gene>
    <name evidence="10" type="ORF">CRENPOLYSF1_410029</name>
</gene>
<evidence type="ECO:0000256" key="7">
    <source>
        <dbReference type="PROSITE-ProRule" id="PRU01091"/>
    </source>
</evidence>
<dbReference type="AlphaFoldDB" id="A0A1R4HAK6"/>
<evidence type="ECO:0000313" key="10">
    <source>
        <dbReference type="EMBL" id="SJM93249.1"/>
    </source>
</evidence>
<keyword evidence="3" id="KW-0805">Transcription regulation</keyword>
<dbReference type="InterPro" id="IPR039420">
    <property type="entry name" value="WalR-like"/>
</dbReference>
<dbReference type="SUPFAM" id="SSF46894">
    <property type="entry name" value="C-terminal effector domain of the bipartite response regulators"/>
    <property type="match status" value="1"/>
</dbReference>
<dbReference type="Pfam" id="PF00072">
    <property type="entry name" value="Response_reg"/>
    <property type="match status" value="1"/>
</dbReference>
<dbReference type="PROSITE" id="PS50110">
    <property type="entry name" value="RESPONSE_REGULATORY"/>
    <property type="match status" value="1"/>
</dbReference>